<sequence length="116" mass="13268">MSKKLFNVASSVFYAHLGGQKEALHCNLAFYYFAIFCSTLTETCRRDGCSDRNAFCDSDSNQCKCKGGFHNNGRRCESISPKDTFNCKRFSFPCGMYDANFGENEQKICFCLKERR</sequence>
<dbReference type="WBParaSite" id="nRc.2.0.1.t40721-RA">
    <property type="protein sequence ID" value="nRc.2.0.1.t40721-RA"/>
    <property type="gene ID" value="nRc.2.0.1.g40721"/>
</dbReference>
<protein>
    <submittedName>
        <fullName evidence="2">EGF-like domain-containing protein</fullName>
    </submittedName>
</protein>
<dbReference type="Proteomes" id="UP000887565">
    <property type="component" value="Unplaced"/>
</dbReference>
<evidence type="ECO:0000313" key="1">
    <source>
        <dbReference type="Proteomes" id="UP000887565"/>
    </source>
</evidence>
<accession>A0A915KPQ4</accession>
<evidence type="ECO:0000313" key="2">
    <source>
        <dbReference type="WBParaSite" id="nRc.2.0.1.t40721-RA"/>
    </source>
</evidence>
<reference evidence="2" key="1">
    <citation type="submission" date="2022-11" db="UniProtKB">
        <authorList>
            <consortium name="WormBaseParasite"/>
        </authorList>
    </citation>
    <scope>IDENTIFICATION</scope>
</reference>
<dbReference type="AlphaFoldDB" id="A0A915KPQ4"/>
<name>A0A915KPQ4_ROMCU</name>
<keyword evidence="1" id="KW-1185">Reference proteome</keyword>
<organism evidence="1 2">
    <name type="scientific">Romanomermis culicivorax</name>
    <name type="common">Nematode worm</name>
    <dbReference type="NCBI Taxonomy" id="13658"/>
    <lineage>
        <taxon>Eukaryota</taxon>
        <taxon>Metazoa</taxon>
        <taxon>Ecdysozoa</taxon>
        <taxon>Nematoda</taxon>
        <taxon>Enoplea</taxon>
        <taxon>Dorylaimia</taxon>
        <taxon>Mermithida</taxon>
        <taxon>Mermithoidea</taxon>
        <taxon>Mermithidae</taxon>
        <taxon>Romanomermis</taxon>
    </lineage>
</organism>
<proteinExistence type="predicted"/>